<gene>
    <name evidence="10" type="ORF">B0X71_07675</name>
</gene>
<dbReference type="InterPro" id="IPR009056">
    <property type="entry name" value="Cyt_c-like_dom"/>
</dbReference>
<dbReference type="KEGG" id="pmar:B0X71_07675"/>
<dbReference type="SUPFAM" id="SSF46626">
    <property type="entry name" value="Cytochrome c"/>
    <property type="match status" value="1"/>
</dbReference>
<evidence type="ECO:0000256" key="2">
    <source>
        <dbReference type="ARBA" id="ARBA00022617"/>
    </source>
</evidence>
<feature type="binding site" description="covalent" evidence="6">
    <location>
        <position position="63"/>
    </location>
    <ligand>
        <name>heme c</name>
        <dbReference type="ChEBI" id="CHEBI:61717"/>
    </ligand>
</feature>
<keyword evidence="1" id="KW-0813">Transport</keyword>
<name>A0A1Q2L567_9BACL</name>
<dbReference type="PANTHER" id="PTHR37823">
    <property type="entry name" value="CYTOCHROME C-553-LIKE"/>
    <property type="match status" value="1"/>
</dbReference>
<keyword evidence="2 6" id="KW-0349">Heme</keyword>
<dbReference type="GO" id="GO:0005506">
    <property type="term" value="F:iron ion binding"/>
    <property type="evidence" value="ECO:0007669"/>
    <property type="project" value="InterPro"/>
</dbReference>
<feature type="domain" description="Cytochrome c" evidence="9">
    <location>
        <begin position="24"/>
        <end position="118"/>
    </location>
</feature>
<feature type="compositionally biased region" description="Acidic residues" evidence="8">
    <location>
        <begin position="22"/>
        <end position="40"/>
    </location>
</feature>
<dbReference type="RefSeq" id="WP_077590937.1">
    <property type="nucleotide sequence ID" value="NZ_CP019640.1"/>
</dbReference>
<comment type="PTM">
    <text evidence="6">Binds 1 heme c group covalently per subunit.</text>
</comment>
<evidence type="ECO:0000256" key="5">
    <source>
        <dbReference type="ARBA" id="ARBA00023004"/>
    </source>
</evidence>
<dbReference type="InterPro" id="IPR012218">
    <property type="entry name" value="Cyt_c_BACSU-c550-type"/>
</dbReference>
<feature type="binding site" description="axial binding residue" evidence="7">
    <location>
        <position position="97"/>
    </location>
    <ligand>
        <name>heme c</name>
        <dbReference type="ChEBI" id="CHEBI:61717"/>
    </ligand>
    <ligandPart>
        <name>Fe</name>
        <dbReference type="ChEBI" id="CHEBI:18248"/>
    </ligandPart>
</feature>
<dbReference type="Gene3D" id="1.10.760.10">
    <property type="entry name" value="Cytochrome c-like domain"/>
    <property type="match status" value="1"/>
</dbReference>
<feature type="binding site" description="axial binding residue" evidence="7">
    <location>
        <position position="64"/>
    </location>
    <ligand>
        <name>heme c</name>
        <dbReference type="ChEBI" id="CHEBI:61717"/>
    </ligand>
    <ligandPart>
        <name>Fe</name>
        <dbReference type="ChEBI" id="CHEBI:18248"/>
    </ligandPart>
</feature>
<evidence type="ECO:0000256" key="3">
    <source>
        <dbReference type="ARBA" id="ARBA00022723"/>
    </source>
</evidence>
<dbReference type="OrthoDB" id="7933886at2"/>
<dbReference type="PIRSF" id="PIRSF000025">
    <property type="entry name" value="Cytc_Bsub_c550"/>
    <property type="match status" value="1"/>
</dbReference>
<protein>
    <submittedName>
        <fullName evidence="10">Cytochrome C</fullName>
    </submittedName>
</protein>
<sequence>MAFGIGLIFFLSLEGNSNQEEIAAEEEGGEEVVEEGEGAGEGEGAAAGDFDPVAVYEANCASCHGANFEGGVGPNLITTELPPEEIAQVLAEGRGIMPGGLVPEEHIDAMATWITELE</sequence>
<evidence type="ECO:0000313" key="11">
    <source>
        <dbReference type="Proteomes" id="UP000188184"/>
    </source>
</evidence>
<evidence type="ECO:0000256" key="6">
    <source>
        <dbReference type="PIRSR" id="PIRSR000025-1"/>
    </source>
</evidence>
<dbReference type="GO" id="GO:0020037">
    <property type="term" value="F:heme binding"/>
    <property type="evidence" value="ECO:0007669"/>
    <property type="project" value="InterPro"/>
</dbReference>
<dbReference type="EMBL" id="CP019640">
    <property type="protein sequence ID" value="AQQ55042.1"/>
    <property type="molecule type" value="Genomic_DNA"/>
</dbReference>
<evidence type="ECO:0000256" key="7">
    <source>
        <dbReference type="PIRSR" id="PIRSR000025-2"/>
    </source>
</evidence>
<evidence type="ECO:0000256" key="8">
    <source>
        <dbReference type="SAM" id="MobiDB-lite"/>
    </source>
</evidence>
<dbReference type="Pfam" id="PF13442">
    <property type="entry name" value="Cytochrome_CBB3"/>
    <property type="match status" value="1"/>
</dbReference>
<accession>A0A1Q2L567</accession>
<evidence type="ECO:0000313" key="10">
    <source>
        <dbReference type="EMBL" id="AQQ55042.1"/>
    </source>
</evidence>
<dbReference type="PANTHER" id="PTHR37823:SF4">
    <property type="entry name" value="MENAQUINOL-CYTOCHROME C REDUCTASE CYTOCHROME B_C SUBUNIT"/>
    <property type="match status" value="1"/>
</dbReference>
<dbReference type="PROSITE" id="PS51007">
    <property type="entry name" value="CYTC"/>
    <property type="match status" value="1"/>
</dbReference>
<dbReference type="InterPro" id="IPR036909">
    <property type="entry name" value="Cyt_c-like_dom_sf"/>
</dbReference>
<dbReference type="InterPro" id="IPR051811">
    <property type="entry name" value="Cytochrome_c550/c551-like"/>
</dbReference>
<keyword evidence="11" id="KW-1185">Reference proteome</keyword>
<dbReference type="Proteomes" id="UP000188184">
    <property type="component" value="Chromosome"/>
</dbReference>
<keyword evidence="4" id="KW-0249">Electron transport</keyword>
<proteinExistence type="predicted"/>
<keyword evidence="3 7" id="KW-0479">Metal-binding</keyword>
<feature type="binding site" description="covalent" evidence="6">
    <location>
        <position position="60"/>
    </location>
    <ligand>
        <name>heme c</name>
        <dbReference type="ChEBI" id="CHEBI:61717"/>
    </ligand>
</feature>
<reference evidence="10 11" key="1">
    <citation type="submission" date="2017-02" db="EMBL/GenBank/DDBJ databases">
        <title>The complete genomic sequence of a novel cold adapted crude oil-degrading bacterium Planococcus qaidamina Y42.</title>
        <authorList>
            <person name="Yang R."/>
        </authorList>
    </citation>
    <scope>NUCLEOTIDE SEQUENCE [LARGE SCALE GENOMIC DNA]</scope>
    <source>
        <strain evidence="10 11">Y42</strain>
    </source>
</reference>
<dbReference type="GO" id="GO:0016020">
    <property type="term" value="C:membrane"/>
    <property type="evidence" value="ECO:0007669"/>
    <property type="project" value="InterPro"/>
</dbReference>
<keyword evidence="5 7" id="KW-0408">Iron</keyword>
<dbReference type="AlphaFoldDB" id="A0A1Q2L567"/>
<feature type="region of interest" description="Disordered" evidence="8">
    <location>
        <begin position="20"/>
        <end position="47"/>
    </location>
</feature>
<evidence type="ECO:0000256" key="4">
    <source>
        <dbReference type="ARBA" id="ARBA00022982"/>
    </source>
</evidence>
<evidence type="ECO:0000256" key="1">
    <source>
        <dbReference type="ARBA" id="ARBA00022448"/>
    </source>
</evidence>
<organism evidence="10 11">
    <name type="scientific">Planococcus lenghuensis</name>
    <dbReference type="NCBI Taxonomy" id="2213202"/>
    <lineage>
        <taxon>Bacteria</taxon>
        <taxon>Bacillati</taxon>
        <taxon>Bacillota</taxon>
        <taxon>Bacilli</taxon>
        <taxon>Bacillales</taxon>
        <taxon>Caryophanaceae</taxon>
        <taxon>Planococcus</taxon>
    </lineage>
</organism>
<dbReference type="GO" id="GO:0009055">
    <property type="term" value="F:electron transfer activity"/>
    <property type="evidence" value="ECO:0007669"/>
    <property type="project" value="InterPro"/>
</dbReference>
<evidence type="ECO:0000259" key="9">
    <source>
        <dbReference type="PROSITE" id="PS51007"/>
    </source>
</evidence>